<evidence type="ECO:0000256" key="4">
    <source>
        <dbReference type="ARBA" id="ARBA00022801"/>
    </source>
</evidence>
<dbReference type="GO" id="GO:0004386">
    <property type="term" value="F:helicase activity"/>
    <property type="evidence" value="ECO:0007669"/>
    <property type="project" value="UniProtKB-KW"/>
</dbReference>
<dbReference type="EMBL" id="JAVRQU010000021">
    <property type="protein sequence ID" value="KAK5691587.1"/>
    <property type="molecule type" value="Genomic_DNA"/>
</dbReference>
<feature type="compositionally biased region" description="Polar residues" evidence="9">
    <location>
        <begin position="341"/>
        <end position="358"/>
    </location>
</feature>
<feature type="region of interest" description="Disordered" evidence="9">
    <location>
        <begin position="849"/>
        <end position="880"/>
    </location>
</feature>
<evidence type="ECO:0000256" key="5">
    <source>
        <dbReference type="ARBA" id="ARBA00022806"/>
    </source>
</evidence>
<dbReference type="InterPro" id="IPR049730">
    <property type="entry name" value="SNF2/RAD54-like_C"/>
</dbReference>
<dbReference type="GO" id="GO:0003677">
    <property type="term" value="F:DNA binding"/>
    <property type="evidence" value="ECO:0007669"/>
    <property type="project" value="UniProtKB-KW"/>
</dbReference>
<dbReference type="Gene3D" id="3.40.50.10810">
    <property type="entry name" value="Tandem AAA-ATPase domain"/>
    <property type="match status" value="1"/>
</dbReference>
<keyword evidence="3" id="KW-0547">Nucleotide-binding</keyword>
<dbReference type="Gene3D" id="1.10.150.50">
    <property type="entry name" value="Transcription Factor, Ets-1"/>
    <property type="match status" value="1"/>
</dbReference>
<reference evidence="12" key="1">
    <citation type="submission" date="2023-08" db="EMBL/GenBank/DDBJ databases">
        <title>Black Yeasts Isolated from many extreme environments.</title>
        <authorList>
            <person name="Coleine C."/>
            <person name="Stajich J.E."/>
            <person name="Selbmann L."/>
        </authorList>
    </citation>
    <scope>NUCLEOTIDE SEQUENCE</scope>
    <source>
        <strain evidence="12">CCFEE 5810</strain>
    </source>
</reference>
<dbReference type="Pfam" id="PF24580">
    <property type="entry name" value="DUF7607"/>
    <property type="match status" value="1"/>
</dbReference>
<feature type="region of interest" description="Disordered" evidence="9">
    <location>
        <begin position="475"/>
        <end position="508"/>
    </location>
</feature>
<dbReference type="SUPFAM" id="SSF52540">
    <property type="entry name" value="P-loop containing nucleoside triphosphate hydrolases"/>
    <property type="match status" value="2"/>
</dbReference>
<feature type="region of interest" description="Disordered" evidence="9">
    <location>
        <begin position="1571"/>
        <end position="1595"/>
    </location>
</feature>
<evidence type="ECO:0000313" key="13">
    <source>
        <dbReference type="Proteomes" id="UP001310594"/>
    </source>
</evidence>
<dbReference type="InterPro" id="IPR013761">
    <property type="entry name" value="SAM/pointed_sf"/>
</dbReference>
<dbReference type="InterPro" id="IPR001650">
    <property type="entry name" value="Helicase_C-like"/>
</dbReference>
<dbReference type="InterPro" id="IPR056026">
    <property type="entry name" value="DUF7607"/>
</dbReference>
<name>A0AAN7VSQ9_9PEZI</name>
<feature type="compositionally biased region" description="Basic and acidic residues" evidence="9">
    <location>
        <begin position="132"/>
        <end position="147"/>
    </location>
</feature>
<evidence type="ECO:0000256" key="3">
    <source>
        <dbReference type="ARBA" id="ARBA00022741"/>
    </source>
</evidence>
<feature type="compositionally biased region" description="Polar residues" evidence="9">
    <location>
        <begin position="120"/>
        <end position="131"/>
    </location>
</feature>
<proteinExistence type="inferred from homology"/>
<protein>
    <submittedName>
        <fullName evidence="12">Uncharacterized protein</fullName>
    </submittedName>
</protein>
<feature type="domain" description="Helicase C-terminal" evidence="11">
    <location>
        <begin position="1368"/>
        <end position="1514"/>
    </location>
</feature>
<feature type="region of interest" description="Disordered" evidence="9">
    <location>
        <begin position="527"/>
        <end position="576"/>
    </location>
</feature>
<evidence type="ECO:0000256" key="1">
    <source>
        <dbReference type="ARBA" id="ARBA00004123"/>
    </source>
</evidence>
<comment type="subcellular location">
    <subcellularLocation>
        <location evidence="1">Nucleus</location>
    </subcellularLocation>
</comment>
<feature type="domain" description="Helicase ATP-binding" evidence="10">
    <location>
        <begin position="972"/>
        <end position="1174"/>
    </location>
</feature>
<keyword evidence="6" id="KW-0067">ATP-binding</keyword>
<feature type="compositionally biased region" description="Polar residues" evidence="9">
    <location>
        <begin position="855"/>
        <end position="866"/>
    </location>
</feature>
<dbReference type="SUPFAM" id="SSF47769">
    <property type="entry name" value="SAM/Pointed domain"/>
    <property type="match status" value="1"/>
</dbReference>
<dbReference type="GO" id="GO:0016887">
    <property type="term" value="F:ATP hydrolysis activity"/>
    <property type="evidence" value="ECO:0007669"/>
    <property type="project" value="InterPro"/>
</dbReference>
<feature type="region of interest" description="Disordered" evidence="9">
    <location>
        <begin position="120"/>
        <end position="152"/>
    </location>
</feature>
<dbReference type="GO" id="GO:0005524">
    <property type="term" value="F:ATP binding"/>
    <property type="evidence" value="ECO:0007669"/>
    <property type="project" value="UniProtKB-KW"/>
</dbReference>
<dbReference type="InterPro" id="IPR027417">
    <property type="entry name" value="P-loop_NTPase"/>
</dbReference>
<dbReference type="Pfam" id="PF00271">
    <property type="entry name" value="Helicase_C"/>
    <property type="match status" value="1"/>
</dbReference>
<evidence type="ECO:0000313" key="12">
    <source>
        <dbReference type="EMBL" id="KAK5691587.1"/>
    </source>
</evidence>
<dbReference type="Pfam" id="PF00176">
    <property type="entry name" value="SNF2-rel_dom"/>
    <property type="match status" value="1"/>
</dbReference>
<comment type="similarity">
    <text evidence="2">Belongs to the SNF2/RAD54 helicase family.</text>
</comment>
<dbReference type="SMART" id="SM00487">
    <property type="entry name" value="DEXDc"/>
    <property type="match status" value="1"/>
</dbReference>
<comment type="caution">
    <text evidence="12">The sequence shown here is derived from an EMBL/GenBank/DDBJ whole genome shotgun (WGS) entry which is preliminary data.</text>
</comment>
<dbReference type="PANTHER" id="PTHR45797">
    <property type="entry name" value="RAD54-LIKE"/>
    <property type="match status" value="1"/>
</dbReference>
<evidence type="ECO:0000256" key="2">
    <source>
        <dbReference type="ARBA" id="ARBA00007025"/>
    </source>
</evidence>
<dbReference type="CDD" id="cd18793">
    <property type="entry name" value="SF2_C_SNF"/>
    <property type="match status" value="1"/>
</dbReference>
<evidence type="ECO:0000256" key="7">
    <source>
        <dbReference type="ARBA" id="ARBA00023125"/>
    </source>
</evidence>
<dbReference type="GO" id="GO:0005634">
    <property type="term" value="C:nucleus"/>
    <property type="evidence" value="ECO:0007669"/>
    <property type="project" value="UniProtKB-SubCell"/>
</dbReference>
<keyword evidence="7" id="KW-0238">DNA-binding</keyword>
<dbReference type="InterPro" id="IPR000330">
    <property type="entry name" value="SNF2_N"/>
</dbReference>
<dbReference type="SMART" id="SM00490">
    <property type="entry name" value="HELICc"/>
    <property type="match status" value="1"/>
</dbReference>
<dbReference type="InterPro" id="IPR014001">
    <property type="entry name" value="Helicase_ATP-bd"/>
</dbReference>
<keyword evidence="4" id="KW-0378">Hydrolase</keyword>
<feature type="compositionally biased region" description="Acidic residues" evidence="9">
    <location>
        <begin position="1571"/>
        <end position="1584"/>
    </location>
</feature>
<accession>A0AAN7VSQ9</accession>
<keyword evidence="8" id="KW-0539">Nucleus</keyword>
<gene>
    <name evidence="12" type="ORF">LTR97_011581</name>
</gene>
<evidence type="ECO:0000259" key="11">
    <source>
        <dbReference type="PROSITE" id="PS51194"/>
    </source>
</evidence>
<dbReference type="Proteomes" id="UP001310594">
    <property type="component" value="Unassembled WGS sequence"/>
</dbReference>
<evidence type="ECO:0000256" key="8">
    <source>
        <dbReference type="ARBA" id="ARBA00023242"/>
    </source>
</evidence>
<evidence type="ECO:0000256" key="6">
    <source>
        <dbReference type="ARBA" id="ARBA00022840"/>
    </source>
</evidence>
<evidence type="ECO:0000256" key="9">
    <source>
        <dbReference type="SAM" id="MobiDB-lite"/>
    </source>
</evidence>
<dbReference type="InterPro" id="IPR038718">
    <property type="entry name" value="SNF2-like_sf"/>
</dbReference>
<dbReference type="Gene3D" id="3.40.50.300">
    <property type="entry name" value="P-loop containing nucleotide triphosphate hydrolases"/>
    <property type="match status" value="1"/>
</dbReference>
<evidence type="ECO:0000259" key="10">
    <source>
        <dbReference type="PROSITE" id="PS51192"/>
    </source>
</evidence>
<sequence length="1680" mass="186458">MDPDPWNWQLADVQQWFRTGALSAINDRPTAELPQLEPFLQKLAENDVDGASLLDSTVDKESLRDDFGIKSMRVRGTILHCVNKLKLRSAAHRAQVGLSRPETPVSLSYIPHLASSALDTPTPVNAVPSTETGEHVRSGEFEVQDKQGRKRRKLDLTNGQTAVQVPSPNVTAADGTSYTPDAAHTVDEVFYGPTGLGNEIGDLMPSGNMLVEGPDTETADDNFQFTSNSKNPAEAEFVYARLRHFFTNPDVVELRRRGRVATGILPYQEHLSNVRSALVVQVGQDDEEYVATREKASLLEGGYEHTELQQGSTSEWDFMLQKHKQGSQDVELPVYGESEGSDTVSQSATVQDDSQMASEDNEDVIKDVEAIVDEYISTRVAEWRETKMPKLEEKEAWSVWKKTKGSRTTRDGLIGGAQARVRYLSDRLAKISDWMGMDYENNEAIFNACGGMDITIDDREVQKWKISVWQRRKEPDHVVKQNKSTTRTAHTPAVSGPSAPSFMVHPDDRLSVSPMRATRYAALGVDTEDDAEGEGEVFHTPVGSPGADADGFDAEDEMSVDDDQSEGDNDDEEQPDSEMADFLAAEDADIDQTEEEMQEPIVIASSPPRLPSAPASAKKTLADALMPPPSAMHGTSDSEELPPLSTFMPKKIKHVARPETPAQRSPIIDLTAVSSDSATPTTVKSKRSIKLSASVKKAMRYNFSDQPNEATAAQVEGWDWSELATRQDRHRMLIKMLREAGPEKRAELQALSSKSRKEFQKLLTKAIQHRRTSTFDDDAPAIMEPCASMVMAYYTADPSFWTEAKDEGPWSKLKHDEDQIRTFVHLLVSILQRRDTKLFAEAKTKGSAKAATRADPSSATMISSSDAEPVTSHTPHKKRKKEVAATQAAITARRSAHQRQEQYREALESQAADTSQIAALDGAHASKSEIVINPARNVEEEDVIFIHPLIARRMKAHQIDGVRFMWREVTAVDDEDGAQGCLLAHTMGLGKTMQAIALLVAVTETSVSPIRSVRQQLPEHLRPEGIRGKRQLRILVLCPSGLVQNWQRELKEWAPKALRVFIVEASNKAKQPKAMEAWYEKGGVLLIGYPLFRNFIERKTVLQQKQDGDRLDELLLEGPEMVVADEAHSFKNPRSGISRAVAKFQTHTRIALTGTPMSNDVDEIYELVSWVAPDYLGDPSWFRANFAEPIKEGTYAESTRSEKRKSLMKLQVLHTDIKPKVDRADITALRGSLKSKTEFVITVPLTKTQTTLYKRCIDALIGGGKNQKASQTRIFSWLGVLMLLTAHPVAFRRKLLTPVPPKKPKKVSAAVTDVTEAINEDGQLITKDPEDEDLFALGFDQGVVDAIIDSFEDDIDPALSAKMPLFLSILNLSFGCRDKVLVFSGSIPTLNYVDNLLKDRTIDFGRIDGNTPVPKRMDIIESFHNDDFDVLLVSTRAGGVGLNIQGANRVIILDFSFNPSWEEQAIGRAYRLGQQKPVFVYRFVAGGTFETNIYNKQLFKMSLTQRVVDKKNPKRNAQRNTRDYLYEPKEVRQEDIQKWVGKDPKVMDVLLQQHEDGEDTLMRSIQTTETLEEDAQDDPLDEEEQKQVDDEIQLGRTKQRGKLAAAAVPVLDPATYAQAMANAMGGLPNGRAMAPPATTQALRRVSGLSGSTAPAASAPVRRQSSTPAGLPAFQPLMPEP</sequence>
<organism evidence="12 13">
    <name type="scientific">Elasticomyces elasticus</name>
    <dbReference type="NCBI Taxonomy" id="574655"/>
    <lineage>
        <taxon>Eukaryota</taxon>
        <taxon>Fungi</taxon>
        <taxon>Dikarya</taxon>
        <taxon>Ascomycota</taxon>
        <taxon>Pezizomycotina</taxon>
        <taxon>Dothideomycetes</taxon>
        <taxon>Dothideomycetidae</taxon>
        <taxon>Mycosphaerellales</taxon>
        <taxon>Teratosphaeriaceae</taxon>
        <taxon>Elasticomyces</taxon>
    </lineage>
</organism>
<dbReference type="PROSITE" id="PS51192">
    <property type="entry name" value="HELICASE_ATP_BIND_1"/>
    <property type="match status" value="1"/>
</dbReference>
<dbReference type="PROSITE" id="PS51194">
    <property type="entry name" value="HELICASE_CTER"/>
    <property type="match status" value="1"/>
</dbReference>
<feature type="region of interest" description="Disordered" evidence="9">
    <location>
        <begin position="337"/>
        <end position="361"/>
    </location>
</feature>
<dbReference type="InterPro" id="IPR044574">
    <property type="entry name" value="ARIP4-like"/>
</dbReference>
<dbReference type="PANTHER" id="PTHR45797:SF1">
    <property type="entry name" value="HELICASE ARIP4"/>
    <property type="match status" value="1"/>
</dbReference>
<keyword evidence="5" id="KW-0347">Helicase</keyword>
<feature type="compositionally biased region" description="Acidic residues" evidence="9">
    <location>
        <begin position="550"/>
        <end position="576"/>
    </location>
</feature>
<feature type="region of interest" description="Disordered" evidence="9">
    <location>
        <begin position="1631"/>
        <end position="1680"/>
    </location>
</feature>